<name>A0A2I1C1T1_ASPN1</name>
<dbReference type="AlphaFoldDB" id="A0A2I1C1T1"/>
<evidence type="ECO:0000313" key="3">
    <source>
        <dbReference type="Proteomes" id="UP000234474"/>
    </source>
</evidence>
<dbReference type="EMBL" id="MSZS01000006">
    <property type="protein sequence ID" value="PKX91606.1"/>
    <property type="molecule type" value="Genomic_DNA"/>
</dbReference>
<proteinExistence type="predicted"/>
<reference evidence="3" key="1">
    <citation type="journal article" date="2018" name="Proc. Natl. Acad. Sci. U.S.A.">
        <title>Linking secondary metabolites to gene clusters through genome sequencing of six diverse Aspergillus species.</title>
        <authorList>
            <person name="Kaerboelling I."/>
            <person name="Vesth T.C."/>
            <person name="Frisvad J.C."/>
            <person name="Nybo J.L."/>
            <person name="Theobald S."/>
            <person name="Kuo A."/>
            <person name="Bowyer P."/>
            <person name="Matsuda Y."/>
            <person name="Mondo S."/>
            <person name="Lyhne E.K."/>
            <person name="Kogle M.E."/>
            <person name="Clum A."/>
            <person name="Lipzen A."/>
            <person name="Salamov A."/>
            <person name="Ngan C.Y."/>
            <person name="Daum C."/>
            <person name="Chiniquy J."/>
            <person name="Barry K."/>
            <person name="LaButti K."/>
            <person name="Haridas S."/>
            <person name="Simmons B.A."/>
            <person name="Magnuson J.K."/>
            <person name="Mortensen U.H."/>
            <person name="Larsen T.O."/>
            <person name="Grigoriev I.V."/>
            <person name="Baker S.E."/>
            <person name="Andersen M.R."/>
        </authorList>
    </citation>
    <scope>NUCLEOTIDE SEQUENCE [LARGE SCALE GENOMIC DNA]</scope>
    <source>
        <strain evidence="3">IBT 16806</strain>
    </source>
</reference>
<evidence type="ECO:0000313" key="2">
    <source>
        <dbReference type="EMBL" id="PKX91606.1"/>
    </source>
</evidence>
<feature type="non-terminal residue" evidence="2">
    <location>
        <position position="78"/>
    </location>
</feature>
<gene>
    <name evidence="2" type="ORF">P174DRAFT_443576</name>
</gene>
<dbReference type="GeneID" id="36535191"/>
<organism evidence="2 3">
    <name type="scientific">Aspergillus novofumigatus (strain IBT 16806)</name>
    <dbReference type="NCBI Taxonomy" id="1392255"/>
    <lineage>
        <taxon>Eukaryota</taxon>
        <taxon>Fungi</taxon>
        <taxon>Dikarya</taxon>
        <taxon>Ascomycota</taxon>
        <taxon>Pezizomycotina</taxon>
        <taxon>Eurotiomycetes</taxon>
        <taxon>Eurotiomycetidae</taxon>
        <taxon>Eurotiales</taxon>
        <taxon>Aspergillaceae</taxon>
        <taxon>Aspergillus</taxon>
        <taxon>Aspergillus subgen. Fumigati</taxon>
    </lineage>
</organism>
<dbReference type="Proteomes" id="UP000234474">
    <property type="component" value="Unassembled WGS sequence"/>
</dbReference>
<feature type="compositionally biased region" description="Basic and acidic residues" evidence="1">
    <location>
        <begin position="36"/>
        <end position="46"/>
    </location>
</feature>
<feature type="compositionally biased region" description="Basic residues" evidence="1">
    <location>
        <begin position="47"/>
        <end position="57"/>
    </location>
</feature>
<protein>
    <submittedName>
        <fullName evidence="2">Uncharacterized protein</fullName>
    </submittedName>
</protein>
<dbReference type="RefSeq" id="XP_024680201.1">
    <property type="nucleotide sequence ID" value="XM_024827866.1"/>
</dbReference>
<keyword evidence="3" id="KW-1185">Reference proteome</keyword>
<evidence type="ECO:0000256" key="1">
    <source>
        <dbReference type="SAM" id="MobiDB-lite"/>
    </source>
</evidence>
<feature type="region of interest" description="Disordered" evidence="1">
    <location>
        <begin position="32"/>
        <end position="58"/>
    </location>
</feature>
<dbReference type="VEuPathDB" id="FungiDB:P174DRAFT_443576"/>
<accession>A0A2I1C1T1</accession>
<sequence>MIITRCLFTTLCTVELWPFKESLLVKLRQSISDPASRGDKTLSDWQRKKKKEKRKERHMREYRKSAVVVEVEEIREEL</sequence>
<comment type="caution">
    <text evidence="2">The sequence shown here is derived from an EMBL/GenBank/DDBJ whole genome shotgun (WGS) entry which is preliminary data.</text>
</comment>